<keyword evidence="6" id="KW-1185">Reference proteome</keyword>
<gene>
    <name evidence="5" type="ORF">H6P80_11800</name>
</gene>
<dbReference type="InterPro" id="IPR029044">
    <property type="entry name" value="Nucleotide-diphossugar_trans"/>
</dbReference>
<reference evidence="5 6" key="1">
    <citation type="submission" date="2020-08" db="EMBL/GenBank/DDBJ databases">
        <title>Draft genome sequence of Parasphingopyxis sp. GrpM-11.</title>
        <authorList>
            <person name="Oh J."/>
            <person name="Roh D.-H."/>
        </authorList>
    </citation>
    <scope>NUCLEOTIDE SEQUENCE [LARGE SCALE GENOMIC DNA]</scope>
    <source>
        <strain evidence="5 6">GrpM-11</strain>
    </source>
</reference>
<dbReference type="PANTHER" id="PTHR43685">
    <property type="entry name" value="GLYCOSYLTRANSFERASE"/>
    <property type="match status" value="1"/>
</dbReference>
<evidence type="ECO:0000256" key="1">
    <source>
        <dbReference type="ARBA" id="ARBA00006739"/>
    </source>
</evidence>
<feature type="domain" description="Glycosyltransferase 2-like" evidence="4">
    <location>
        <begin position="205"/>
        <end position="312"/>
    </location>
</feature>
<dbReference type="Gene3D" id="3.90.550.10">
    <property type="entry name" value="Spore Coat Polysaccharide Biosynthesis Protein SpsA, Chain A"/>
    <property type="match status" value="1"/>
</dbReference>
<comment type="caution">
    <text evidence="5">The sequence shown here is derived from an EMBL/GenBank/DDBJ whole genome shotgun (WGS) entry which is preliminary data.</text>
</comment>
<evidence type="ECO:0000256" key="3">
    <source>
        <dbReference type="ARBA" id="ARBA00022679"/>
    </source>
</evidence>
<keyword evidence="2" id="KW-0328">Glycosyltransferase</keyword>
<name>A0A842I0S2_9SPHN</name>
<organism evidence="5 6">
    <name type="scientific">Parasphingopyxis marina</name>
    <dbReference type="NCBI Taxonomy" id="2761622"/>
    <lineage>
        <taxon>Bacteria</taxon>
        <taxon>Pseudomonadati</taxon>
        <taxon>Pseudomonadota</taxon>
        <taxon>Alphaproteobacteria</taxon>
        <taxon>Sphingomonadales</taxon>
        <taxon>Sphingomonadaceae</taxon>
        <taxon>Parasphingopyxis</taxon>
    </lineage>
</organism>
<evidence type="ECO:0000259" key="4">
    <source>
        <dbReference type="Pfam" id="PF00535"/>
    </source>
</evidence>
<dbReference type="EMBL" id="JACJVJ010000002">
    <property type="protein sequence ID" value="MBC2778301.1"/>
    <property type="molecule type" value="Genomic_DNA"/>
</dbReference>
<comment type="similarity">
    <text evidence="1">Belongs to the glycosyltransferase 2 family.</text>
</comment>
<dbReference type="GO" id="GO:0016757">
    <property type="term" value="F:glycosyltransferase activity"/>
    <property type="evidence" value="ECO:0007669"/>
    <property type="project" value="UniProtKB-KW"/>
</dbReference>
<accession>A0A842I0S2</accession>
<dbReference type="InterPro" id="IPR050834">
    <property type="entry name" value="Glycosyltransf_2"/>
</dbReference>
<dbReference type="PANTHER" id="PTHR43685:SF5">
    <property type="entry name" value="GLYCOSYLTRANSFERASE EPSE-RELATED"/>
    <property type="match status" value="1"/>
</dbReference>
<protein>
    <submittedName>
        <fullName evidence="5">Glycosyltransferase family 2 protein</fullName>
    </submittedName>
</protein>
<dbReference type="CDD" id="cd00761">
    <property type="entry name" value="Glyco_tranf_GTA_type"/>
    <property type="match status" value="1"/>
</dbReference>
<sequence>MARFPGDTLLEKLAASRHSGLRRWAARKAADRALHWAALKGGADDPYVLMRLGLYPYALAKPAGDRKGEVAQTIAAAAMGEGGPNAPVPATLKQVAARAIAPANPRAALALLPGDAIEAGAACLIAMGDAVAAAALVSELDSREALAMRAHIAVAAGDPGGARRLLNAMFVNDGLGPPLGDGDGAFGIDALQSPTPEPLDGPQVSVVVPYHDAADTLPAAVESLLAQSWRNLEILLVDDRSTDESPAIAAALAAKDGRVVTLENRQNSGVYGARNTAIDAATGEFVTFLDADDWSPAERIARQVHALGGHALAIANHIRMDEAGCPVAPRVYPLVRPVPITMLLRRATLVEAGPFEQTKTGADSEMFARLEMLHGKRSVARDAAILLVARWRSGSLSDASEGGMLGTERYAYRADWMFRHAGLAPPRLPVAPGNA</sequence>
<dbReference type="RefSeq" id="WP_185801568.1">
    <property type="nucleotide sequence ID" value="NZ_JACJVJ010000002.1"/>
</dbReference>
<evidence type="ECO:0000256" key="2">
    <source>
        <dbReference type="ARBA" id="ARBA00022676"/>
    </source>
</evidence>
<proteinExistence type="inferred from homology"/>
<dbReference type="Proteomes" id="UP000564378">
    <property type="component" value="Unassembled WGS sequence"/>
</dbReference>
<keyword evidence="3 5" id="KW-0808">Transferase</keyword>
<dbReference type="SUPFAM" id="SSF53448">
    <property type="entry name" value="Nucleotide-diphospho-sugar transferases"/>
    <property type="match status" value="1"/>
</dbReference>
<evidence type="ECO:0000313" key="6">
    <source>
        <dbReference type="Proteomes" id="UP000564378"/>
    </source>
</evidence>
<dbReference type="AlphaFoldDB" id="A0A842I0S2"/>
<dbReference type="InterPro" id="IPR001173">
    <property type="entry name" value="Glyco_trans_2-like"/>
</dbReference>
<dbReference type="Pfam" id="PF00535">
    <property type="entry name" value="Glycos_transf_2"/>
    <property type="match status" value="1"/>
</dbReference>
<evidence type="ECO:0000313" key="5">
    <source>
        <dbReference type="EMBL" id="MBC2778301.1"/>
    </source>
</evidence>